<dbReference type="InterPro" id="IPR006162">
    <property type="entry name" value="Ppantetheine_attach_site"/>
</dbReference>
<comment type="caution">
    <text evidence="6">The sequence shown here is derived from an EMBL/GenBank/DDBJ whole genome shotgun (WGS) entry which is preliminary data.</text>
</comment>
<evidence type="ECO:0000259" key="5">
    <source>
        <dbReference type="PROSITE" id="PS50075"/>
    </source>
</evidence>
<feature type="compositionally biased region" description="Basic and acidic residues" evidence="4">
    <location>
        <begin position="697"/>
        <end position="714"/>
    </location>
</feature>
<dbReference type="AlphaFoldDB" id="A0AB34JFB4"/>
<dbReference type="PROSITE" id="PS00012">
    <property type="entry name" value="PHOSPHOPANTETHEINE"/>
    <property type="match status" value="1"/>
</dbReference>
<dbReference type="Gene3D" id="3.30.300.30">
    <property type="match status" value="1"/>
</dbReference>
<feature type="compositionally biased region" description="Basic and acidic residues" evidence="4">
    <location>
        <begin position="724"/>
        <end position="742"/>
    </location>
</feature>
<feature type="repeat" description="ANK" evidence="3">
    <location>
        <begin position="912"/>
        <end position="944"/>
    </location>
</feature>
<gene>
    <name evidence="6" type="ORF">AB1Y20_022085</name>
</gene>
<dbReference type="PANTHER" id="PTHR45527">
    <property type="entry name" value="NONRIBOSOMAL PEPTIDE SYNTHETASE"/>
    <property type="match status" value="1"/>
</dbReference>
<dbReference type="Pfam" id="PF12796">
    <property type="entry name" value="Ank_2"/>
    <property type="match status" value="1"/>
</dbReference>
<evidence type="ECO:0000313" key="7">
    <source>
        <dbReference type="Proteomes" id="UP001515480"/>
    </source>
</evidence>
<dbReference type="InterPro" id="IPR020845">
    <property type="entry name" value="AMP-binding_CS"/>
</dbReference>
<proteinExistence type="predicted"/>
<dbReference type="GO" id="GO:0031177">
    <property type="term" value="F:phosphopantetheine binding"/>
    <property type="evidence" value="ECO:0007669"/>
    <property type="project" value="TreeGrafter"/>
</dbReference>
<dbReference type="InterPro" id="IPR036736">
    <property type="entry name" value="ACP-like_sf"/>
</dbReference>
<keyword evidence="2" id="KW-0597">Phosphoprotein</keyword>
<evidence type="ECO:0000313" key="6">
    <source>
        <dbReference type="EMBL" id="KAL1520506.1"/>
    </source>
</evidence>
<dbReference type="InterPro" id="IPR000873">
    <property type="entry name" value="AMP-dep_synth/lig_dom"/>
</dbReference>
<dbReference type="SUPFAM" id="SSF47336">
    <property type="entry name" value="ACP-like"/>
    <property type="match status" value="1"/>
</dbReference>
<dbReference type="Gene3D" id="1.10.1200.10">
    <property type="entry name" value="ACP-like"/>
    <property type="match status" value="1"/>
</dbReference>
<dbReference type="SUPFAM" id="SSF56801">
    <property type="entry name" value="Acetyl-CoA synthetase-like"/>
    <property type="match status" value="1"/>
</dbReference>
<dbReference type="PROSITE" id="PS00455">
    <property type="entry name" value="AMP_BINDING"/>
    <property type="match status" value="1"/>
</dbReference>
<dbReference type="Pfam" id="PF00023">
    <property type="entry name" value="Ank"/>
    <property type="match status" value="2"/>
</dbReference>
<dbReference type="Proteomes" id="UP001515480">
    <property type="component" value="Unassembled WGS sequence"/>
</dbReference>
<keyword evidence="7" id="KW-1185">Reference proteome</keyword>
<dbReference type="InterPro" id="IPR045851">
    <property type="entry name" value="AMP-bd_C_sf"/>
</dbReference>
<name>A0AB34JFB4_PRYPA</name>
<feature type="region of interest" description="Disordered" evidence="4">
    <location>
        <begin position="362"/>
        <end position="385"/>
    </location>
</feature>
<organism evidence="6 7">
    <name type="scientific">Prymnesium parvum</name>
    <name type="common">Toxic golden alga</name>
    <dbReference type="NCBI Taxonomy" id="97485"/>
    <lineage>
        <taxon>Eukaryota</taxon>
        <taxon>Haptista</taxon>
        <taxon>Haptophyta</taxon>
        <taxon>Prymnesiophyceae</taxon>
        <taxon>Prymnesiales</taxon>
        <taxon>Prymnesiaceae</taxon>
        <taxon>Prymnesium</taxon>
    </lineage>
</organism>
<protein>
    <recommendedName>
        <fullName evidence="5">Carrier domain-containing protein</fullName>
    </recommendedName>
</protein>
<feature type="repeat" description="ANK" evidence="3">
    <location>
        <begin position="878"/>
        <end position="911"/>
    </location>
</feature>
<dbReference type="InterPro" id="IPR009081">
    <property type="entry name" value="PP-bd_ACP"/>
</dbReference>
<evidence type="ECO:0000256" key="1">
    <source>
        <dbReference type="ARBA" id="ARBA00022450"/>
    </source>
</evidence>
<dbReference type="EMBL" id="JBGBPQ010000008">
    <property type="protein sequence ID" value="KAL1520506.1"/>
    <property type="molecule type" value="Genomic_DNA"/>
</dbReference>
<evidence type="ECO:0000256" key="3">
    <source>
        <dbReference type="PROSITE-ProRule" id="PRU00023"/>
    </source>
</evidence>
<dbReference type="PROSITE" id="PS50088">
    <property type="entry name" value="ANK_REPEAT"/>
    <property type="match status" value="3"/>
</dbReference>
<feature type="domain" description="Carrier" evidence="5">
    <location>
        <begin position="576"/>
        <end position="654"/>
    </location>
</feature>
<dbReference type="GO" id="GO:0044550">
    <property type="term" value="P:secondary metabolite biosynthetic process"/>
    <property type="evidence" value="ECO:0007669"/>
    <property type="project" value="TreeGrafter"/>
</dbReference>
<dbReference type="SUPFAM" id="SSF48403">
    <property type="entry name" value="Ankyrin repeat"/>
    <property type="match status" value="1"/>
</dbReference>
<dbReference type="Gene3D" id="3.40.50.12780">
    <property type="entry name" value="N-terminal domain of ligase-like"/>
    <property type="match status" value="1"/>
</dbReference>
<dbReference type="Pfam" id="PF00501">
    <property type="entry name" value="AMP-binding"/>
    <property type="match status" value="1"/>
</dbReference>
<evidence type="ECO:0000256" key="4">
    <source>
        <dbReference type="SAM" id="MobiDB-lite"/>
    </source>
</evidence>
<feature type="repeat" description="ANK" evidence="3">
    <location>
        <begin position="845"/>
        <end position="877"/>
    </location>
</feature>
<dbReference type="PROSITE" id="PS50075">
    <property type="entry name" value="CARRIER"/>
    <property type="match status" value="1"/>
</dbReference>
<dbReference type="PROSITE" id="PS50297">
    <property type="entry name" value="ANK_REP_REGION"/>
    <property type="match status" value="2"/>
</dbReference>
<reference evidence="6 7" key="1">
    <citation type="journal article" date="2024" name="Science">
        <title>Giant polyketide synthase enzymes in the biosynthesis of giant marine polyether toxins.</title>
        <authorList>
            <person name="Fallon T.R."/>
            <person name="Shende V.V."/>
            <person name="Wierzbicki I.H."/>
            <person name="Pendleton A.L."/>
            <person name="Watervoot N.F."/>
            <person name="Auber R.P."/>
            <person name="Gonzalez D.J."/>
            <person name="Wisecaver J.H."/>
            <person name="Moore B.S."/>
        </authorList>
    </citation>
    <scope>NUCLEOTIDE SEQUENCE [LARGE SCALE GENOMIC DNA]</scope>
    <source>
        <strain evidence="6 7">12B1</strain>
    </source>
</reference>
<dbReference type="GO" id="GO:0043041">
    <property type="term" value="P:amino acid activation for nonribosomal peptide biosynthetic process"/>
    <property type="evidence" value="ECO:0007669"/>
    <property type="project" value="TreeGrafter"/>
</dbReference>
<keyword evidence="1" id="KW-0596">Phosphopantetheine</keyword>
<dbReference type="Pfam" id="PF00550">
    <property type="entry name" value="PP-binding"/>
    <property type="match status" value="1"/>
</dbReference>
<feature type="region of interest" description="Disordered" evidence="4">
    <location>
        <begin position="680"/>
        <end position="771"/>
    </location>
</feature>
<dbReference type="Gene3D" id="1.25.40.20">
    <property type="entry name" value="Ankyrin repeat-containing domain"/>
    <property type="match status" value="2"/>
</dbReference>
<dbReference type="InterPro" id="IPR002110">
    <property type="entry name" value="Ankyrin_rpt"/>
</dbReference>
<evidence type="ECO:0000256" key="2">
    <source>
        <dbReference type="ARBA" id="ARBA00022553"/>
    </source>
</evidence>
<dbReference type="InterPro" id="IPR036770">
    <property type="entry name" value="Ankyrin_rpt-contain_sf"/>
</dbReference>
<sequence length="1093" mass="111786">MPSPPSPLWRMLDHDGREALLEDWTAGASPPGRLSLAELRAAALRLARRLRRPAAAAPSAAAASPPPGAAVSLLFDAGAELVLGMAAAVRAGRPFLLLDPSLPAERLRFQMSDTRSATLLAPRGAGCPPWASQLRALVDGEGYAEVELKALCDDRSALPDASESLEANALCSEEIAYICYTSGSTGRPKGVAVGADALLSYALANATAHAIGPASRVLLASAVSFDPAIGEAWTALCARATLCLPSRAMVKEQLGATLRTVGATHVCTTPALWGTVELPAAALPALRCVTLGGEAMAPHLLRRWGGAVALHNVYGVTECTVYQSSHRVAPAGGAEEASLLGAPLEGCALCLLDAARRPIAESGETEGEAAAAGGGGGEGEEGAQRGVGEIGISGAQLAIGYVGMEELTANRFVELPSADGREGTTRVYLTGDLARWVRVDGGAPLLRLMGRADRQVKINGIRLELGEVEAVLLGCELAASASVLLLRGSLLAAVQPHLPLVAAPTSPHAEAAAWRGAAALLQLQCRRWLPAAACPRRVVLLASLALTPTGKIDRSSLTRLLEETPADAQPPPADAAPADAIERAVCAAWEEVLSVHRVHRHSDFVALGGDSIRALQVARSLSARLRHDGAPPPTRAASLAARVEEADYGVVRGTFSALQVLRRPLLFRYAEYLRAQGVRAEGEAGEAGEAGGSGGGEGEKGEGGGRTEEGKAGEGGEAGGNGGREGEKGEGGGRAEEGKAGEGGEAGGSESTRGKDGGSGEGSDEGGEASLESAQEITALCSELCAGGAPADAARGMEARLLQQLLCLAAECGSARLAAAALALGADPAPRPAKKRRGGGAVNDGGLSPLHLACREGHAPLVALLLRAAAPPTLLSSAGAPPLHVAAEAPRGLPALRLLVGGGAPLAMRDDRRQTALHTAARSGNVGAMEVLLQAGLDVELRDRWHRTALHWAVVNDEPEAVGVLIAAGAAVNGVPMPANKHAKTTSLPLECPLHSAARHPAAVAARLIRLLVRAAADPNRVDQFAQTPLHVAAGGATGSAGHDGAEAVLELLGSGANPQKKDKAGRTPLDLATDPEIREALRRFETPASQLH</sequence>
<dbReference type="GO" id="GO:0005737">
    <property type="term" value="C:cytoplasm"/>
    <property type="evidence" value="ECO:0007669"/>
    <property type="project" value="TreeGrafter"/>
</dbReference>
<keyword evidence="3" id="KW-0040">ANK repeat</keyword>
<accession>A0AB34JFB4</accession>
<dbReference type="InterPro" id="IPR042099">
    <property type="entry name" value="ANL_N_sf"/>
</dbReference>
<dbReference type="SMART" id="SM00248">
    <property type="entry name" value="ANK"/>
    <property type="match status" value="6"/>
</dbReference>
<dbReference type="PANTHER" id="PTHR45527:SF1">
    <property type="entry name" value="FATTY ACID SYNTHASE"/>
    <property type="match status" value="1"/>
</dbReference>